<dbReference type="STRING" id="230819.A0A5C3KA32"/>
<evidence type="ECO:0000256" key="1">
    <source>
        <dbReference type="SAM" id="MobiDB-lite"/>
    </source>
</evidence>
<feature type="region of interest" description="Disordered" evidence="1">
    <location>
        <begin position="338"/>
        <end position="469"/>
    </location>
</feature>
<evidence type="ECO:0000313" key="4">
    <source>
        <dbReference type="Proteomes" id="UP000307440"/>
    </source>
</evidence>
<dbReference type="EMBL" id="ML210602">
    <property type="protein sequence ID" value="TFK16935.1"/>
    <property type="molecule type" value="Genomic_DNA"/>
</dbReference>
<accession>A0A5C3KA32</accession>
<name>A0A5C3KA32_COPMA</name>
<sequence>MPAPSILTNDEQQWAMRHVKLFSNCQAEKSLPTKFWPFVYGEYFKKFGLRPPTKLEIEAKKILKAKTCTEEAAKLAQASIKAKRELQIKTWFTNYNRCQGAISVTTTSASATSRNAKTQTLDVTLKKPPQAWQAYWKLREGTLWPQLKKAWGAVTDEQVKKSGKLVFMCKWVNKLLEKESPEVLKEVETHRIALTGWAPAGESKSQQNARVNGAVVKLLQTMQEVADALYFQTGWTITIIAGGPLPEQDGKLKMYLSASGPSKGEESLQDRLGPEYETSISNTFSQGLRALYGDEDARKKELSLHKREDCDSPESEEDAGNASDGSIQFLRSSKELKKTNVSENDSVSKSVSIVKKEKRVSEPHSDTADPLTTTSTTTSSTSLASSTTGANSIPQHPSSSETQSIPKTDSKSSAKAPAPPVDDASSSSAEVNKEQAKNEEIVEQEDDSDDTEETTKKDAICRDCERGRP</sequence>
<keyword evidence="4" id="KW-1185">Reference proteome</keyword>
<dbReference type="OrthoDB" id="2803783at2759"/>
<evidence type="ECO:0000313" key="2">
    <source>
        <dbReference type="EMBL" id="TFK16935.1"/>
    </source>
</evidence>
<feature type="compositionally biased region" description="Polar residues" evidence="1">
    <location>
        <begin position="389"/>
        <end position="405"/>
    </location>
</feature>
<feature type="region of interest" description="Disordered" evidence="1">
    <location>
        <begin position="303"/>
        <end position="326"/>
    </location>
</feature>
<protein>
    <submittedName>
        <fullName evidence="2">Uncharacterized protein</fullName>
    </submittedName>
</protein>
<dbReference type="EMBL" id="ML210558">
    <property type="protein sequence ID" value="TFK17158.1"/>
    <property type="molecule type" value="Genomic_DNA"/>
</dbReference>
<feature type="compositionally biased region" description="Low complexity" evidence="1">
    <location>
        <begin position="368"/>
        <end position="388"/>
    </location>
</feature>
<feature type="compositionally biased region" description="Acidic residues" evidence="1">
    <location>
        <begin position="441"/>
        <end position="452"/>
    </location>
</feature>
<reference evidence="2 4" key="1">
    <citation type="journal article" date="2019" name="Nat. Ecol. Evol.">
        <title>Megaphylogeny resolves global patterns of mushroom evolution.</title>
        <authorList>
            <person name="Varga T."/>
            <person name="Krizsan K."/>
            <person name="Foldi C."/>
            <person name="Dima B."/>
            <person name="Sanchez-Garcia M."/>
            <person name="Sanchez-Ramirez S."/>
            <person name="Szollosi G.J."/>
            <person name="Szarkandi J.G."/>
            <person name="Papp V."/>
            <person name="Albert L."/>
            <person name="Andreopoulos W."/>
            <person name="Angelini C."/>
            <person name="Antonin V."/>
            <person name="Barry K.W."/>
            <person name="Bougher N.L."/>
            <person name="Buchanan P."/>
            <person name="Buyck B."/>
            <person name="Bense V."/>
            <person name="Catcheside P."/>
            <person name="Chovatia M."/>
            <person name="Cooper J."/>
            <person name="Damon W."/>
            <person name="Desjardin D."/>
            <person name="Finy P."/>
            <person name="Geml J."/>
            <person name="Haridas S."/>
            <person name="Hughes K."/>
            <person name="Justo A."/>
            <person name="Karasinski D."/>
            <person name="Kautmanova I."/>
            <person name="Kiss B."/>
            <person name="Kocsube S."/>
            <person name="Kotiranta H."/>
            <person name="LaButti K.M."/>
            <person name="Lechner B.E."/>
            <person name="Liimatainen K."/>
            <person name="Lipzen A."/>
            <person name="Lukacs Z."/>
            <person name="Mihaltcheva S."/>
            <person name="Morgado L.N."/>
            <person name="Niskanen T."/>
            <person name="Noordeloos M.E."/>
            <person name="Ohm R.A."/>
            <person name="Ortiz-Santana B."/>
            <person name="Ovrebo C."/>
            <person name="Racz N."/>
            <person name="Riley R."/>
            <person name="Savchenko A."/>
            <person name="Shiryaev A."/>
            <person name="Soop K."/>
            <person name="Spirin V."/>
            <person name="Szebenyi C."/>
            <person name="Tomsovsky M."/>
            <person name="Tulloss R.E."/>
            <person name="Uehling J."/>
            <person name="Grigoriev I.V."/>
            <person name="Vagvolgyi C."/>
            <person name="Papp T."/>
            <person name="Martin F.M."/>
            <person name="Miettinen O."/>
            <person name="Hibbett D.S."/>
            <person name="Nagy L.G."/>
        </authorList>
    </citation>
    <scope>NUCLEOTIDE SEQUENCE [LARGE SCALE GENOMIC DNA]</scope>
    <source>
        <strain evidence="2 4">CBS 121175</strain>
    </source>
</reference>
<proteinExistence type="predicted"/>
<organism evidence="2 4">
    <name type="scientific">Coprinopsis marcescibilis</name>
    <name type="common">Agaric fungus</name>
    <name type="synonym">Psathyrella marcescibilis</name>
    <dbReference type="NCBI Taxonomy" id="230819"/>
    <lineage>
        <taxon>Eukaryota</taxon>
        <taxon>Fungi</taxon>
        <taxon>Dikarya</taxon>
        <taxon>Basidiomycota</taxon>
        <taxon>Agaricomycotina</taxon>
        <taxon>Agaricomycetes</taxon>
        <taxon>Agaricomycetidae</taxon>
        <taxon>Agaricales</taxon>
        <taxon>Agaricineae</taxon>
        <taxon>Psathyrellaceae</taxon>
        <taxon>Coprinopsis</taxon>
    </lineage>
</organism>
<feature type="compositionally biased region" description="Basic and acidic residues" evidence="1">
    <location>
        <begin position="453"/>
        <end position="469"/>
    </location>
</feature>
<feature type="compositionally biased region" description="Basic and acidic residues" evidence="1">
    <location>
        <begin position="431"/>
        <end position="440"/>
    </location>
</feature>
<dbReference type="Proteomes" id="UP000307440">
    <property type="component" value="Unassembled WGS sequence"/>
</dbReference>
<gene>
    <name evidence="3" type="ORF">FA15DRAFT_661656</name>
    <name evidence="2" type="ORF">FA15DRAFT_661805</name>
</gene>
<feature type="compositionally biased region" description="Low complexity" evidence="1">
    <location>
        <begin position="411"/>
        <end position="429"/>
    </location>
</feature>
<evidence type="ECO:0000313" key="3">
    <source>
        <dbReference type="EMBL" id="TFK17158.1"/>
    </source>
</evidence>
<dbReference type="AlphaFoldDB" id="A0A5C3KA32"/>